<dbReference type="Proteomes" id="UP000268823">
    <property type="component" value="Unassembled WGS sequence"/>
</dbReference>
<feature type="compositionally biased region" description="Basic and acidic residues" evidence="1">
    <location>
        <begin position="135"/>
        <end position="145"/>
    </location>
</feature>
<protein>
    <submittedName>
        <fullName evidence="2">Uncharacterized protein</fullName>
    </submittedName>
</protein>
<comment type="caution">
    <text evidence="2">The sequence shown here is derived from an EMBL/GenBank/DDBJ whole genome shotgun (WGS) entry which is preliminary data.</text>
</comment>
<accession>A0A3M7FBJ6</accession>
<dbReference type="VEuPathDB" id="FungiDB:BTJ68_09132"/>
<organism evidence="2 3">
    <name type="scientific">Hortaea werneckii</name>
    <name type="common">Black yeast</name>
    <name type="synonym">Cladosporium werneckii</name>
    <dbReference type="NCBI Taxonomy" id="91943"/>
    <lineage>
        <taxon>Eukaryota</taxon>
        <taxon>Fungi</taxon>
        <taxon>Dikarya</taxon>
        <taxon>Ascomycota</taxon>
        <taxon>Pezizomycotina</taxon>
        <taxon>Dothideomycetes</taxon>
        <taxon>Dothideomycetidae</taxon>
        <taxon>Mycosphaerellales</taxon>
        <taxon>Teratosphaeriaceae</taxon>
        <taxon>Hortaea</taxon>
    </lineage>
</organism>
<proteinExistence type="predicted"/>
<reference evidence="2 3" key="1">
    <citation type="journal article" date="2018" name="BMC Genomics">
        <title>Genomic evidence for intraspecific hybridization in a clonal and extremely halotolerant yeast.</title>
        <authorList>
            <person name="Gostincar C."/>
            <person name="Stajich J.E."/>
            <person name="Zupancic J."/>
            <person name="Zalar P."/>
            <person name="Gunde-Cimerman N."/>
        </authorList>
    </citation>
    <scope>NUCLEOTIDE SEQUENCE [LARGE SCALE GENOMIC DNA]</scope>
    <source>
        <strain evidence="2 3">EXF-2788</strain>
    </source>
</reference>
<gene>
    <name evidence="2" type="ORF">D0861_06256</name>
</gene>
<feature type="compositionally biased region" description="Low complexity" evidence="1">
    <location>
        <begin position="93"/>
        <end position="111"/>
    </location>
</feature>
<evidence type="ECO:0000313" key="2">
    <source>
        <dbReference type="EMBL" id="RMY85831.1"/>
    </source>
</evidence>
<dbReference type="AlphaFoldDB" id="A0A3M7FBJ6"/>
<dbReference type="EMBL" id="QWIR01000123">
    <property type="protein sequence ID" value="RMY85831.1"/>
    <property type="molecule type" value="Genomic_DNA"/>
</dbReference>
<name>A0A3M7FBJ6_HORWE</name>
<dbReference type="OrthoDB" id="654211at2759"/>
<sequence>MSPEVLSADHDEKASKSRRSKKLRMEPPDDTFAGEAMDDGSNIDPVLRAAQHPANALTVCSVTSAHSRKDTPASNDVHASARSRERNRKHLRSQGTESSSSDSEQSQLTESTRSRKARKTRCATLTAPSSVGYEPTERKRFDKGGDTSLAGAQSPS</sequence>
<evidence type="ECO:0000313" key="3">
    <source>
        <dbReference type="Proteomes" id="UP000268823"/>
    </source>
</evidence>
<evidence type="ECO:0000256" key="1">
    <source>
        <dbReference type="SAM" id="MobiDB-lite"/>
    </source>
</evidence>
<feature type="region of interest" description="Disordered" evidence="1">
    <location>
        <begin position="1"/>
        <end position="156"/>
    </location>
</feature>